<evidence type="ECO:0000313" key="3">
    <source>
        <dbReference type="Proteomes" id="UP000030108"/>
    </source>
</evidence>
<feature type="compositionally biased region" description="Polar residues" evidence="1">
    <location>
        <begin position="28"/>
        <end position="42"/>
    </location>
</feature>
<evidence type="ECO:0000313" key="2">
    <source>
        <dbReference type="EMBL" id="EUC54684.1"/>
    </source>
</evidence>
<accession>X8IZM8</accession>
<feature type="compositionally biased region" description="Low complexity" evidence="1">
    <location>
        <begin position="67"/>
        <end position="78"/>
    </location>
</feature>
<feature type="region of interest" description="Disordered" evidence="1">
    <location>
        <begin position="1"/>
        <end position="117"/>
    </location>
</feature>
<reference evidence="3" key="1">
    <citation type="journal article" date="2014" name="Genome Announc.">
        <title>Draft genome sequence of the plant-pathogenic soil fungus Rhizoctonia solani anastomosis group 3 strain Rhs1AP.</title>
        <authorList>
            <person name="Cubeta M.A."/>
            <person name="Thomas E."/>
            <person name="Dean R.A."/>
            <person name="Jabaji S."/>
            <person name="Neate S.M."/>
            <person name="Tavantzis S."/>
            <person name="Toda T."/>
            <person name="Vilgalys R."/>
            <person name="Bharathan N."/>
            <person name="Fedorova-Abrams N."/>
            <person name="Pakala S.B."/>
            <person name="Pakala S.M."/>
            <person name="Zafar N."/>
            <person name="Joardar V."/>
            <person name="Losada L."/>
            <person name="Nierman W.C."/>
        </authorList>
    </citation>
    <scope>NUCLEOTIDE SEQUENCE [LARGE SCALE GENOMIC DNA]</scope>
    <source>
        <strain evidence="3">AG-3</strain>
    </source>
</reference>
<dbReference type="Proteomes" id="UP000030108">
    <property type="component" value="Unassembled WGS sequence"/>
</dbReference>
<name>X8IZM8_9AGAM</name>
<gene>
    <name evidence="2" type="ORF">RSOL_065340</name>
</gene>
<feature type="compositionally biased region" description="Acidic residues" evidence="1">
    <location>
        <begin position="93"/>
        <end position="106"/>
    </location>
</feature>
<organism evidence="2 3">
    <name type="scientific">Rhizoctonia solani AG-3 Rhs1AP</name>
    <dbReference type="NCBI Taxonomy" id="1086054"/>
    <lineage>
        <taxon>Eukaryota</taxon>
        <taxon>Fungi</taxon>
        <taxon>Dikarya</taxon>
        <taxon>Basidiomycota</taxon>
        <taxon>Agaricomycotina</taxon>
        <taxon>Agaricomycetes</taxon>
        <taxon>Cantharellales</taxon>
        <taxon>Ceratobasidiaceae</taxon>
        <taxon>Rhizoctonia</taxon>
    </lineage>
</organism>
<feature type="non-terminal residue" evidence="2">
    <location>
        <position position="163"/>
    </location>
</feature>
<comment type="caution">
    <text evidence="2">The sequence shown here is derived from an EMBL/GenBank/DDBJ whole genome shotgun (WGS) entry which is preliminary data.</text>
</comment>
<protein>
    <submittedName>
        <fullName evidence="2">Uncharacterized protein</fullName>
    </submittedName>
</protein>
<dbReference type="EMBL" id="JATN01000322">
    <property type="protein sequence ID" value="EUC54684.1"/>
    <property type="molecule type" value="Genomic_DNA"/>
</dbReference>
<evidence type="ECO:0000256" key="1">
    <source>
        <dbReference type="SAM" id="MobiDB-lite"/>
    </source>
</evidence>
<sequence length="163" mass="17058">MSNPQDRGGASTRHARTAPSGEPHICSRSASITSTTSENHLTTPRPAKSGRSEPRTAHTARGSIAVSQSSSRASQARSMVGSDREGGARGAGDDEERLEDEQEDYGNDGGNTMYTEANTGITGISSQAATTPTWIRSSSEILGSYGLQTPSNIHLSVPTLALQ</sequence>
<dbReference type="AlphaFoldDB" id="X8IZM8"/>
<proteinExistence type="predicted"/>